<evidence type="ECO:0000256" key="5">
    <source>
        <dbReference type="SAM" id="MobiDB-lite"/>
    </source>
</evidence>
<keyword evidence="4" id="KW-0472">Membrane</keyword>
<accession>A0ABW3T4S4</accession>
<evidence type="ECO:0000256" key="4">
    <source>
        <dbReference type="ARBA" id="ARBA00023136"/>
    </source>
</evidence>
<dbReference type="InterPro" id="IPR006260">
    <property type="entry name" value="TonB/TolA_C"/>
</dbReference>
<dbReference type="Proteomes" id="UP001597216">
    <property type="component" value="Unassembled WGS sequence"/>
</dbReference>
<protein>
    <submittedName>
        <fullName evidence="7">TonB family protein</fullName>
    </submittedName>
</protein>
<dbReference type="NCBIfam" id="TIGR01352">
    <property type="entry name" value="tonB_Cterm"/>
    <property type="match status" value="1"/>
</dbReference>
<evidence type="ECO:0000313" key="8">
    <source>
        <dbReference type="Proteomes" id="UP001597216"/>
    </source>
</evidence>
<name>A0ABW3T4S4_9CAUL</name>
<keyword evidence="3" id="KW-1133">Transmembrane helix</keyword>
<dbReference type="EMBL" id="JBHTLQ010000040">
    <property type="protein sequence ID" value="MFD1192008.1"/>
    <property type="molecule type" value="Genomic_DNA"/>
</dbReference>
<evidence type="ECO:0000256" key="3">
    <source>
        <dbReference type="ARBA" id="ARBA00022989"/>
    </source>
</evidence>
<feature type="region of interest" description="Disordered" evidence="5">
    <location>
        <begin position="113"/>
        <end position="135"/>
    </location>
</feature>
<evidence type="ECO:0000313" key="7">
    <source>
        <dbReference type="EMBL" id="MFD1192008.1"/>
    </source>
</evidence>
<keyword evidence="2" id="KW-0812">Transmembrane</keyword>
<evidence type="ECO:0000256" key="2">
    <source>
        <dbReference type="ARBA" id="ARBA00022692"/>
    </source>
</evidence>
<comment type="caution">
    <text evidence="7">The sequence shown here is derived from an EMBL/GenBank/DDBJ whole genome shotgun (WGS) entry which is preliminary data.</text>
</comment>
<comment type="subcellular location">
    <subcellularLocation>
        <location evidence="1">Membrane</location>
        <topology evidence="1">Single-pass membrane protein</topology>
    </subcellularLocation>
</comment>
<reference evidence="8" key="1">
    <citation type="journal article" date="2019" name="Int. J. Syst. Evol. Microbiol.">
        <title>The Global Catalogue of Microorganisms (GCM) 10K type strain sequencing project: providing services to taxonomists for standard genome sequencing and annotation.</title>
        <authorList>
            <consortium name="The Broad Institute Genomics Platform"/>
            <consortium name="The Broad Institute Genome Sequencing Center for Infectious Disease"/>
            <person name="Wu L."/>
            <person name="Ma J."/>
        </authorList>
    </citation>
    <scope>NUCLEOTIDE SEQUENCE [LARGE SCALE GENOMIC DNA]</scope>
    <source>
        <strain evidence="8">CCUG 55074</strain>
    </source>
</reference>
<evidence type="ECO:0000256" key="1">
    <source>
        <dbReference type="ARBA" id="ARBA00004167"/>
    </source>
</evidence>
<dbReference type="Pfam" id="PF03544">
    <property type="entry name" value="TonB_C"/>
    <property type="match status" value="1"/>
</dbReference>
<gene>
    <name evidence="7" type="ORF">ACFQ27_15575</name>
</gene>
<dbReference type="SUPFAM" id="SSF74653">
    <property type="entry name" value="TolA/TonB C-terminal domain"/>
    <property type="match status" value="1"/>
</dbReference>
<keyword evidence="8" id="KW-1185">Reference proteome</keyword>
<evidence type="ECO:0000259" key="6">
    <source>
        <dbReference type="Pfam" id="PF03544"/>
    </source>
</evidence>
<proteinExistence type="predicted"/>
<feature type="domain" description="TonB C-terminal" evidence="6">
    <location>
        <begin position="150"/>
        <end position="227"/>
    </location>
</feature>
<organism evidence="7 8">
    <name type="scientific">Phenylobacterium conjunctum</name>
    <dbReference type="NCBI Taxonomy" id="1298959"/>
    <lineage>
        <taxon>Bacteria</taxon>
        <taxon>Pseudomonadati</taxon>
        <taxon>Pseudomonadota</taxon>
        <taxon>Alphaproteobacteria</taxon>
        <taxon>Caulobacterales</taxon>
        <taxon>Caulobacteraceae</taxon>
        <taxon>Phenylobacterium</taxon>
    </lineage>
</organism>
<dbReference type="RefSeq" id="WP_377354237.1">
    <property type="nucleotide sequence ID" value="NZ_JBHTLQ010000040.1"/>
</dbReference>
<dbReference type="InterPro" id="IPR037682">
    <property type="entry name" value="TonB_C"/>
</dbReference>
<sequence>MALLVAAAPQASHAITVSDCAGSWKDYLNALDAYYDGNVPDEDVTEVLSTGPINLEFINSIDDPENLSESAKEWRRQMGQRSGPPSDYDQITTARQGMYVCMYEQRLAEVQGVEAEPEPAAPAREPEPEPDLSGPPTIVASSLPWFTSDDYPASALRAERQGEVRYILTIDAGGKVRGCQADGPEGAADLESATCDALMARAQFNPATDARGKPTVGEFEGSIKWTLPN</sequence>
<dbReference type="Gene3D" id="3.30.1150.10">
    <property type="match status" value="1"/>
</dbReference>